<dbReference type="GO" id="GO:0042578">
    <property type="term" value="F:phosphoric ester hydrolase activity"/>
    <property type="evidence" value="ECO:0007669"/>
    <property type="project" value="TreeGrafter"/>
</dbReference>
<evidence type="ECO:0000313" key="2">
    <source>
        <dbReference type="EMBL" id="AKL97898.1"/>
    </source>
</evidence>
<dbReference type="InterPro" id="IPR003141">
    <property type="entry name" value="Pol/His_phosphatase_N"/>
</dbReference>
<dbReference type="NCBIfam" id="NF004981">
    <property type="entry name" value="PRK06361.1"/>
    <property type="match status" value="1"/>
</dbReference>
<dbReference type="PATRIC" id="fig|1408281.3.peg.533"/>
<dbReference type="SUPFAM" id="SSF89550">
    <property type="entry name" value="PHP domain-like"/>
    <property type="match status" value="1"/>
</dbReference>
<reference evidence="2 3" key="1">
    <citation type="submission" date="2014-09" db="EMBL/GenBank/DDBJ databases">
        <title>Complete genome sequence of Endomicrobium proavitum.</title>
        <authorList>
            <person name="Zheng H."/>
        </authorList>
    </citation>
    <scope>NUCLEOTIDE SEQUENCE [LARGE SCALE GENOMIC DNA]</scope>
    <source>
        <strain evidence="2 3">Rsa215</strain>
    </source>
</reference>
<sequence>MIDLHTHTFFSDGVLIASELVYRAKYKGYSAIALTDHIDFSNMESVLTKITKTAKILTDNYEILVFPGAELTYIPPKLIASAAKEVRKLGAKIVVVHGETTAETVPPETNLYAAQADIDVLAHPGHLSVKEAEFALKNDIKIEITTRAGHNATNKEVASVALQVGAKLVLNTDTHVPENLLNKETIVKTLSLSGLPENYYEIMQRNAKEVINKRS</sequence>
<dbReference type="STRING" id="1408281.Epro_0519"/>
<evidence type="ECO:0000313" key="3">
    <source>
        <dbReference type="Proteomes" id="UP000035337"/>
    </source>
</evidence>
<name>A0A0G3WHT7_9BACT</name>
<dbReference type="InterPro" id="IPR050243">
    <property type="entry name" value="PHP_phosphatase"/>
</dbReference>
<dbReference type="GO" id="GO:0008270">
    <property type="term" value="F:zinc ion binding"/>
    <property type="evidence" value="ECO:0007669"/>
    <property type="project" value="TreeGrafter"/>
</dbReference>
<dbReference type="EMBL" id="CP009498">
    <property type="protein sequence ID" value="AKL97898.1"/>
    <property type="molecule type" value="Genomic_DNA"/>
</dbReference>
<dbReference type="InterPro" id="IPR016195">
    <property type="entry name" value="Pol/histidinol_Pase-like"/>
</dbReference>
<feature type="domain" description="Polymerase/histidinol phosphatase N-terminal" evidence="1">
    <location>
        <begin position="2"/>
        <end position="75"/>
    </location>
</feature>
<dbReference type="GO" id="GO:0005829">
    <property type="term" value="C:cytosol"/>
    <property type="evidence" value="ECO:0007669"/>
    <property type="project" value="TreeGrafter"/>
</dbReference>
<dbReference type="Proteomes" id="UP000035337">
    <property type="component" value="Chromosome"/>
</dbReference>
<dbReference type="OrthoDB" id="9808747at2"/>
<evidence type="ECO:0000259" key="1">
    <source>
        <dbReference type="SMART" id="SM00481"/>
    </source>
</evidence>
<dbReference type="KEGG" id="epo:Epro_0519"/>
<gene>
    <name evidence="2" type="ORF">Epro_0519</name>
</gene>
<protein>
    <submittedName>
        <fullName evidence="2">Putative histidinol phosphatase</fullName>
    </submittedName>
</protein>
<dbReference type="CDD" id="cd07432">
    <property type="entry name" value="PHP_HisPPase"/>
    <property type="match status" value="1"/>
</dbReference>
<proteinExistence type="predicted"/>
<dbReference type="RefSeq" id="WP_052570337.1">
    <property type="nucleotide sequence ID" value="NZ_CP009498.1"/>
</dbReference>
<keyword evidence="3" id="KW-1185">Reference proteome</keyword>
<dbReference type="PANTHER" id="PTHR36928:SF1">
    <property type="entry name" value="PHOSPHATASE YCDX-RELATED"/>
    <property type="match status" value="1"/>
</dbReference>
<accession>A0A0G3WHT7</accession>
<dbReference type="InterPro" id="IPR004013">
    <property type="entry name" value="PHP_dom"/>
</dbReference>
<dbReference type="PANTHER" id="PTHR36928">
    <property type="entry name" value="PHOSPHATASE YCDX-RELATED"/>
    <property type="match status" value="1"/>
</dbReference>
<dbReference type="AlphaFoldDB" id="A0A0G3WHT7"/>
<dbReference type="Gene3D" id="3.20.20.140">
    <property type="entry name" value="Metal-dependent hydrolases"/>
    <property type="match status" value="1"/>
</dbReference>
<dbReference type="SMART" id="SM00481">
    <property type="entry name" value="POLIIIAc"/>
    <property type="match status" value="1"/>
</dbReference>
<dbReference type="Pfam" id="PF02811">
    <property type="entry name" value="PHP"/>
    <property type="match status" value="1"/>
</dbReference>
<organism evidence="2 3">
    <name type="scientific">Endomicrobium proavitum</name>
    <dbReference type="NCBI Taxonomy" id="1408281"/>
    <lineage>
        <taxon>Bacteria</taxon>
        <taxon>Pseudomonadati</taxon>
        <taxon>Elusimicrobiota</taxon>
        <taxon>Endomicrobiia</taxon>
        <taxon>Endomicrobiales</taxon>
        <taxon>Endomicrobiaceae</taxon>
        <taxon>Endomicrobium</taxon>
    </lineage>
</organism>